<keyword evidence="1" id="KW-0472">Membrane</keyword>
<evidence type="ECO:0000256" key="1">
    <source>
        <dbReference type="SAM" id="Phobius"/>
    </source>
</evidence>
<proteinExistence type="predicted"/>
<comment type="caution">
    <text evidence="2">The sequence shown here is derived from an EMBL/GenBank/DDBJ whole genome shotgun (WGS) entry which is preliminary data.</text>
</comment>
<sequence length="181" mass="20688">MNLTKYHTLFIIITWCTILHLIVNVCVYRRFSSVKHQLSCIVVGFNVDPIAILIESPHPSFVCTDVLADVKTGNNEFDQSLLATVLDEQSQPVVNVSVHLQLLDYSSVTTVRYTNRSGHAKFDYLPRDSQGFVEAICPKSKRYAFMEINTRRDRSVTVILKEKVSIDYEEYDPSDQGYYAV</sequence>
<keyword evidence="3" id="KW-1185">Reference proteome</keyword>
<dbReference type="Gene3D" id="2.60.40.1120">
    <property type="entry name" value="Carboxypeptidase-like, regulatory domain"/>
    <property type="match status" value="1"/>
</dbReference>
<evidence type="ECO:0000313" key="2">
    <source>
        <dbReference type="EMBL" id="CAF1218409.1"/>
    </source>
</evidence>
<dbReference type="AlphaFoldDB" id="A0A814XF02"/>
<keyword evidence="1" id="KW-1133">Transmembrane helix</keyword>
<reference evidence="2" key="1">
    <citation type="submission" date="2021-02" db="EMBL/GenBank/DDBJ databases">
        <authorList>
            <person name="Nowell W R."/>
        </authorList>
    </citation>
    <scope>NUCLEOTIDE SEQUENCE</scope>
</reference>
<dbReference type="Proteomes" id="UP000663828">
    <property type="component" value="Unassembled WGS sequence"/>
</dbReference>
<feature type="transmembrane region" description="Helical" evidence="1">
    <location>
        <begin position="6"/>
        <end position="28"/>
    </location>
</feature>
<protein>
    <submittedName>
        <fullName evidence="2">Uncharacterized protein</fullName>
    </submittedName>
</protein>
<name>A0A814XF02_ADIRI</name>
<evidence type="ECO:0000313" key="3">
    <source>
        <dbReference type="Proteomes" id="UP000663828"/>
    </source>
</evidence>
<dbReference type="EMBL" id="CAJNOR010001909">
    <property type="protein sequence ID" value="CAF1218409.1"/>
    <property type="molecule type" value="Genomic_DNA"/>
</dbReference>
<organism evidence="2 3">
    <name type="scientific">Adineta ricciae</name>
    <name type="common">Rotifer</name>
    <dbReference type="NCBI Taxonomy" id="249248"/>
    <lineage>
        <taxon>Eukaryota</taxon>
        <taxon>Metazoa</taxon>
        <taxon>Spiralia</taxon>
        <taxon>Gnathifera</taxon>
        <taxon>Rotifera</taxon>
        <taxon>Eurotatoria</taxon>
        <taxon>Bdelloidea</taxon>
        <taxon>Adinetida</taxon>
        <taxon>Adinetidae</taxon>
        <taxon>Adineta</taxon>
    </lineage>
</organism>
<accession>A0A814XF02</accession>
<gene>
    <name evidence="2" type="ORF">XAT740_LOCUS24573</name>
</gene>
<keyword evidence="1" id="KW-0812">Transmembrane</keyword>